<proteinExistence type="predicted"/>
<dbReference type="Proteomes" id="UP000324678">
    <property type="component" value="Chromosome"/>
</dbReference>
<feature type="domain" description="HTH tetR-type" evidence="5">
    <location>
        <begin position="18"/>
        <end position="77"/>
    </location>
</feature>
<gene>
    <name evidence="6" type="ORF">FLP10_14365</name>
</gene>
<protein>
    <submittedName>
        <fullName evidence="6">TetR/AcrR family transcriptional regulator</fullName>
    </submittedName>
</protein>
<sequence>MSAAATERMPRAKPLPVEERRAAIARATVPLLIAHGGDVTTRQIAEASGVAEGTLFRVFPDKDAIIDAAVEAFLDPAPFRAGISAIDPTLPLELKVQLVLERFRERFSGIFGVFASLGVKQRPPIAPDIAVIVGIFERLLAPDLERLRIPPARVFGYIRLVAFSSAMPHLAADLDLDTAELAHLVVHGIARHTESESTTCS</sequence>
<evidence type="ECO:0000313" key="7">
    <source>
        <dbReference type="Proteomes" id="UP000324678"/>
    </source>
</evidence>
<dbReference type="OrthoDB" id="3539650at2"/>
<dbReference type="PANTHER" id="PTHR30055:SF234">
    <property type="entry name" value="HTH-TYPE TRANSCRIPTIONAL REGULATOR BETI"/>
    <property type="match status" value="1"/>
</dbReference>
<evidence type="ECO:0000256" key="1">
    <source>
        <dbReference type="ARBA" id="ARBA00023015"/>
    </source>
</evidence>
<evidence type="ECO:0000256" key="4">
    <source>
        <dbReference type="PROSITE-ProRule" id="PRU00335"/>
    </source>
</evidence>
<dbReference type="Gene3D" id="1.10.357.10">
    <property type="entry name" value="Tetracycline Repressor, domain 2"/>
    <property type="match status" value="1"/>
</dbReference>
<dbReference type="GO" id="GO:0000976">
    <property type="term" value="F:transcription cis-regulatory region binding"/>
    <property type="evidence" value="ECO:0007669"/>
    <property type="project" value="TreeGrafter"/>
</dbReference>
<dbReference type="EMBL" id="CP043505">
    <property type="protein sequence ID" value="QEO15480.1"/>
    <property type="molecule type" value="Genomic_DNA"/>
</dbReference>
<dbReference type="Pfam" id="PF00440">
    <property type="entry name" value="TetR_N"/>
    <property type="match status" value="1"/>
</dbReference>
<dbReference type="InterPro" id="IPR050109">
    <property type="entry name" value="HTH-type_TetR-like_transc_reg"/>
</dbReference>
<dbReference type="RefSeq" id="WP_149161494.1">
    <property type="nucleotide sequence ID" value="NZ_CP043505.1"/>
</dbReference>
<dbReference type="InterPro" id="IPR001647">
    <property type="entry name" value="HTH_TetR"/>
</dbReference>
<keyword evidence="1" id="KW-0805">Transcription regulation</keyword>
<dbReference type="PANTHER" id="PTHR30055">
    <property type="entry name" value="HTH-TYPE TRANSCRIPTIONAL REGULATOR RUTR"/>
    <property type="match status" value="1"/>
</dbReference>
<dbReference type="AlphaFoldDB" id="A0A5C1YJP1"/>
<dbReference type="InterPro" id="IPR009057">
    <property type="entry name" value="Homeodomain-like_sf"/>
</dbReference>
<evidence type="ECO:0000313" key="6">
    <source>
        <dbReference type="EMBL" id="QEO15480.1"/>
    </source>
</evidence>
<name>A0A5C1YJP1_9MICO</name>
<evidence type="ECO:0000259" key="5">
    <source>
        <dbReference type="PROSITE" id="PS50977"/>
    </source>
</evidence>
<organism evidence="6 7">
    <name type="scientific">Agromyces intestinalis</name>
    <dbReference type="NCBI Taxonomy" id="2592652"/>
    <lineage>
        <taxon>Bacteria</taxon>
        <taxon>Bacillati</taxon>
        <taxon>Actinomycetota</taxon>
        <taxon>Actinomycetes</taxon>
        <taxon>Micrococcales</taxon>
        <taxon>Microbacteriaceae</taxon>
        <taxon>Agromyces</taxon>
    </lineage>
</organism>
<dbReference type="GO" id="GO:0003700">
    <property type="term" value="F:DNA-binding transcription factor activity"/>
    <property type="evidence" value="ECO:0007669"/>
    <property type="project" value="TreeGrafter"/>
</dbReference>
<keyword evidence="2 4" id="KW-0238">DNA-binding</keyword>
<evidence type="ECO:0000256" key="2">
    <source>
        <dbReference type="ARBA" id="ARBA00023125"/>
    </source>
</evidence>
<dbReference type="KEGG" id="ail:FLP10_14365"/>
<evidence type="ECO:0000256" key="3">
    <source>
        <dbReference type="ARBA" id="ARBA00023163"/>
    </source>
</evidence>
<dbReference type="PROSITE" id="PS50977">
    <property type="entry name" value="HTH_TETR_2"/>
    <property type="match status" value="1"/>
</dbReference>
<keyword evidence="3" id="KW-0804">Transcription</keyword>
<dbReference type="SUPFAM" id="SSF46689">
    <property type="entry name" value="Homeodomain-like"/>
    <property type="match status" value="1"/>
</dbReference>
<feature type="DNA-binding region" description="H-T-H motif" evidence="4">
    <location>
        <begin position="40"/>
        <end position="59"/>
    </location>
</feature>
<reference evidence="6 7" key="1">
    <citation type="submission" date="2019-09" db="EMBL/GenBank/DDBJ databases">
        <title>Genome sequencing of strain KACC 19306.</title>
        <authorList>
            <person name="Heo J."/>
            <person name="Kim S.-J."/>
            <person name="Kim J.-S."/>
            <person name="Hong S.-B."/>
            <person name="Kwon S.-W."/>
        </authorList>
    </citation>
    <scope>NUCLEOTIDE SEQUENCE [LARGE SCALE GENOMIC DNA]</scope>
    <source>
        <strain evidence="6 7">KACC 19306</strain>
    </source>
</reference>
<keyword evidence="7" id="KW-1185">Reference proteome</keyword>
<accession>A0A5C1YJP1</accession>